<dbReference type="PANTHER" id="PTHR10625">
    <property type="entry name" value="HISTONE DEACETYLASE HDAC1-RELATED"/>
    <property type="match status" value="1"/>
</dbReference>
<evidence type="ECO:0000259" key="6">
    <source>
        <dbReference type="Pfam" id="PF00850"/>
    </source>
</evidence>
<feature type="domain" description="Histone deacetylase" evidence="6">
    <location>
        <begin position="36"/>
        <end position="328"/>
    </location>
</feature>
<evidence type="ECO:0000256" key="1">
    <source>
        <dbReference type="ARBA" id="ARBA00001947"/>
    </source>
</evidence>
<evidence type="ECO:0000256" key="5">
    <source>
        <dbReference type="ARBA" id="ARBA00022833"/>
    </source>
</evidence>
<dbReference type="GO" id="GO:0040029">
    <property type="term" value="P:epigenetic regulation of gene expression"/>
    <property type="evidence" value="ECO:0007669"/>
    <property type="project" value="TreeGrafter"/>
</dbReference>
<evidence type="ECO:0000256" key="3">
    <source>
        <dbReference type="ARBA" id="ARBA00022723"/>
    </source>
</evidence>
<accession>A0A4P8WN23</accession>
<dbReference type="PRINTS" id="PR01270">
    <property type="entry name" value="HDASUPER"/>
</dbReference>
<dbReference type="AlphaFoldDB" id="A0A4P8WN23"/>
<evidence type="ECO:0000313" key="7">
    <source>
        <dbReference type="EMBL" id="QCS44854.1"/>
    </source>
</evidence>
<dbReference type="Gene3D" id="3.40.800.20">
    <property type="entry name" value="Histone deacetylase domain"/>
    <property type="match status" value="1"/>
</dbReference>
<dbReference type="PANTHER" id="PTHR10625:SF17">
    <property type="entry name" value="HISTONE DEACETYLASE 8"/>
    <property type="match status" value="1"/>
</dbReference>
<organism evidence="7 8">
    <name type="scientific">Natrinema versiforme</name>
    <dbReference type="NCBI Taxonomy" id="88724"/>
    <lineage>
        <taxon>Archaea</taxon>
        <taxon>Methanobacteriati</taxon>
        <taxon>Methanobacteriota</taxon>
        <taxon>Stenosarchaea group</taxon>
        <taxon>Halobacteria</taxon>
        <taxon>Halobacteriales</taxon>
        <taxon>Natrialbaceae</taxon>
        <taxon>Natrinema</taxon>
    </lineage>
</organism>
<keyword evidence="5" id="KW-0862">Zinc</keyword>
<evidence type="ECO:0000313" key="8">
    <source>
        <dbReference type="Proteomes" id="UP000302218"/>
    </source>
</evidence>
<dbReference type="KEGG" id="nvr:FEJ81_21430"/>
<dbReference type="GO" id="GO:0004407">
    <property type="term" value="F:histone deacetylase activity"/>
    <property type="evidence" value="ECO:0007669"/>
    <property type="project" value="TreeGrafter"/>
</dbReference>
<sequence>MTNLCVYYDDAALAHAPPVGEFDMPWTDRLAVKQSHPDRRERIENVVSIIRSELDDRTTWAEIDPATESELRRVHTASYIDAIRTWAEDGGGRLTTETGGNAETYRAALTAAGGAIDAAEHAVTADRLDVPYALVRPSGHHAQPSQSDGFCFFNNVAVAAAHLLETGQADRVAVLDWDVHHANGTQEIFYDRDDVLVVSLHNDHWSWDEETHPQSCDLTERGTGDGTGYTVNVPFPGGTGDDGYRYAIDELVEPVMASFDPDALLVSAGQDAGTMDPLGRNTVTKPGFESLGARARTLSDEYADGSLAIVQEGGYHVTHLAYATLGVLEGALELESAIDDPFTFMPGNTDLAEQAVDRARQAHSEYWPLE</sequence>
<dbReference type="GO" id="GO:0046872">
    <property type="term" value="F:metal ion binding"/>
    <property type="evidence" value="ECO:0007669"/>
    <property type="project" value="UniProtKB-KW"/>
</dbReference>
<dbReference type="OrthoDB" id="147549at2157"/>
<keyword evidence="3" id="KW-0479">Metal-binding</keyword>
<evidence type="ECO:0000256" key="4">
    <source>
        <dbReference type="ARBA" id="ARBA00022801"/>
    </source>
</evidence>
<dbReference type="GO" id="GO:0016787">
    <property type="term" value="F:hydrolase activity"/>
    <property type="evidence" value="ECO:0007669"/>
    <property type="project" value="UniProtKB-KW"/>
</dbReference>
<comment type="cofactor">
    <cofactor evidence="1">
        <name>Zn(2+)</name>
        <dbReference type="ChEBI" id="CHEBI:29105"/>
    </cofactor>
</comment>
<dbReference type="InterPro" id="IPR023696">
    <property type="entry name" value="Ureohydrolase_dom_sf"/>
</dbReference>
<dbReference type="RefSeq" id="WP_138247244.1">
    <property type="nucleotide sequence ID" value="NZ_CP040332.1"/>
</dbReference>
<dbReference type="SUPFAM" id="SSF52768">
    <property type="entry name" value="Arginase/deacetylase"/>
    <property type="match status" value="1"/>
</dbReference>
<dbReference type="InterPro" id="IPR000286">
    <property type="entry name" value="HDACs"/>
</dbReference>
<name>A0A4P8WN23_9EURY</name>
<evidence type="ECO:0000256" key="2">
    <source>
        <dbReference type="ARBA" id="ARBA00005947"/>
    </source>
</evidence>
<dbReference type="InterPro" id="IPR023801">
    <property type="entry name" value="His_deacetylse_dom"/>
</dbReference>
<dbReference type="Proteomes" id="UP000302218">
    <property type="component" value="Plasmid pNVE414"/>
</dbReference>
<proteinExistence type="inferred from homology"/>
<keyword evidence="7" id="KW-0614">Plasmid</keyword>
<dbReference type="InterPro" id="IPR037138">
    <property type="entry name" value="His_deacetylse_dom_sf"/>
</dbReference>
<keyword evidence="4" id="KW-0378">Hydrolase</keyword>
<gene>
    <name evidence="7" type="ORF">FEJ81_21430</name>
</gene>
<comment type="similarity">
    <text evidence="2">Belongs to the histone deacetylase family.</text>
</comment>
<dbReference type="EMBL" id="CP040332">
    <property type="protein sequence ID" value="QCS44854.1"/>
    <property type="molecule type" value="Genomic_DNA"/>
</dbReference>
<dbReference type="Pfam" id="PF00850">
    <property type="entry name" value="Hist_deacetyl"/>
    <property type="match status" value="1"/>
</dbReference>
<dbReference type="GeneID" id="40267892"/>
<protein>
    <submittedName>
        <fullName evidence="7">Class II histone deacetylase</fullName>
    </submittedName>
</protein>
<reference evidence="8" key="1">
    <citation type="submission" date="2019-05" db="EMBL/GenBank/DDBJ databases">
        <title>Genome sequence and methylation pattern of the halophilic Archaeon Natrinema versiforme BOL5-4.</title>
        <authorList>
            <person name="DasSarma P."/>
            <person name="Anton B.P."/>
            <person name="DasSarma S.L."/>
            <person name="Martinez F.L."/>
            <person name="Guzman D."/>
            <person name="Roberts R.J."/>
            <person name="DasSarma S."/>
        </authorList>
    </citation>
    <scope>NUCLEOTIDE SEQUENCE [LARGE SCALE GENOMIC DNA]</scope>
    <source>
        <strain evidence="8">BOL5-4</strain>
        <plasmid evidence="8">pnve414</plasmid>
    </source>
</reference>
<geneLocation type="plasmid" evidence="8">
    <name>pnve414</name>
</geneLocation>